<feature type="region of interest" description="Disordered" evidence="5">
    <location>
        <begin position="1328"/>
        <end position="1352"/>
    </location>
</feature>
<dbReference type="PROSITE" id="PS51542">
    <property type="entry name" value="FYRN"/>
    <property type="match status" value="1"/>
</dbReference>
<dbReference type="Proteomes" id="UP001497522">
    <property type="component" value="Chromosome 5"/>
</dbReference>
<dbReference type="PROSITE" id="PS51183">
    <property type="entry name" value="JMJN"/>
    <property type="match status" value="1"/>
</dbReference>
<sequence length="1438" mass="159291">MAAADSIPTPVGNNPLGLSASLGLDAAAVETSFFPKPVEIAKIEDSSHVIITFKKLDFDSPLITEPLGVEDQEEEQERDNDSHVSNQQEDYLLPPPPLQRRRTAAAPHKYAKKCSSEEEELPRSVRRRVHVTYHESDSSGNEEADDDPGFVHQRLLPPLPIGVVRGCPSCHGCQRVVATWRPDAGRKPYLDDAPVFYPEEEEFKDPLAYIASIRTKAEPFGICRVVPPQSWRPPCPLRENSVKFDEMWFPTRVQQVHKLQVREPISKETSPAKQGRKRRRGRLSLGRMGGGGTSSAVASETRLVSTKPPLTPPNDQQEFFGFEPGIPFQLGSFERYAKDFKDQYFRNTDHDDTSPEQCNASHNGEEQKWEPSIDMIEGEYWRIVEQATDQIEVLYGADVETGQFGSGFPKADPGMILDPTSYEKSGWNLNNIARQPGSMLSFEEGDISGVLVPWLYIGMCFSSFCWHVEDHHFYSLNYLHWGAPKIWYGVPSFAASKLEAVMKKHLPDLFDEQPDLLHKLVTQLSPSILKQEGVPVYRLVQQAGDYVITFPHAYHAGFNSGFNVAEAVNVAPVDWLLHGQAAVELYREQCRKTSVSHDKLLLRAARLAVKMSWWSAQQQQSSQGRERRAGGALWKSSSLLPSQLSPGSERVKMECAQSKSVKDIAGGLPGLLKQKKMDSNYDVTDERECELCKYDLHLSAISCECCPDKFSCLLHGHLLCSCPWNKKTLLYRYTLEELTLLLAAVEGKPGAVSKWTNFELQLSIPESPPCPSFPLEEEEEKLQIHPPPLPGCIIAPQQQPKIHQVPRNGAATTGLQKSSTDTAGIHIPPSSAAAVAAAAAAAVGFPQKVKMEAEVIVDAEVKPHVQVIVLSDDEDDKKEQASIFTELAKEKDVALGNSSVHHQPMICVTAQMADCPFDEDTEGTSAVVAAQDTATEVNIQRAISRAKVVCSERDGVPPATSRELVAPFADGGLLLAGDRSNTGQCLDSTPPMTKLSYVAVATAAGSVKPTTQVHAEKYDEMTTQSSPLGRQLFVHNKNNNTGTTTTISSSPVMMHHVTETTKADTVIKVVHANGRQQNGCQLQQQAQGTTTIGPRVARVVRSKRSSVELLDTGRLVLRSEWHNKHVIFPAGFKSQIRFYNMIDISHSCIYVSEIVDRGGDARPLFKVSVPVSQPSSTEVFLNESVDECWREIQNRVNDVIIHRRCGHNKLQQQQQLPPLLPPLNGLEMFGLTLPTIIQAVESLDPQHQCIKYWTAKHEFGRSLKSQQDRVQRLTSVELQKQGRNNLGGCYSFQAQEPNSRSSLQEEQCSLASQQQVSMKTPVVVVTGSSSVNSSTNQELPQEELSGTGAAAEADTSLVNTSLKSLRSRKDLYPTLRGFFRKADIEELQVLHSLFHCDMQGAEWSSGVHALTDELQTRIAERMATEEEKKPLLAITLCP</sequence>
<dbReference type="InterPro" id="IPR003889">
    <property type="entry name" value="FYrich_C"/>
</dbReference>
<dbReference type="Gene3D" id="2.60.120.650">
    <property type="entry name" value="Cupin"/>
    <property type="match status" value="1"/>
</dbReference>
<dbReference type="Gene3D" id="3.30.160.360">
    <property type="match status" value="1"/>
</dbReference>
<evidence type="ECO:0000256" key="1">
    <source>
        <dbReference type="ARBA" id="ARBA00004123"/>
    </source>
</evidence>
<dbReference type="Pfam" id="PF02375">
    <property type="entry name" value="JmjN"/>
    <property type="match status" value="1"/>
</dbReference>
<dbReference type="InterPro" id="IPR003349">
    <property type="entry name" value="JmjN"/>
</dbReference>
<evidence type="ECO:0000313" key="8">
    <source>
        <dbReference type="EMBL" id="CAK9876441.1"/>
    </source>
</evidence>
<dbReference type="SMART" id="SM00545">
    <property type="entry name" value="JmjN"/>
    <property type="match status" value="1"/>
</dbReference>
<dbReference type="PANTHER" id="PTHR10694">
    <property type="entry name" value="LYSINE-SPECIFIC DEMETHYLASE"/>
    <property type="match status" value="1"/>
</dbReference>
<evidence type="ECO:0000256" key="3">
    <source>
        <dbReference type="ARBA" id="ARBA00023004"/>
    </source>
</evidence>
<organism evidence="8 9">
    <name type="scientific">Sphagnum jensenii</name>
    <dbReference type="NCBI Taxonomy" id="128206"/>
    <lineage>
        <taxon>Eukaryota</taxon>
        <taxon>Viridiplantae</taxon>
        <taxon>Streptophyta</taxon>
        <taxon>Embryophyta</taxon>
        <taxon>Bryophyta</taxon>
        <taxon>Sphagnophytina</taxon>
        <taxon>Sphagnopsida</taxon>
        <taxon>Sphagnales</taxon>
        <taxon>Sphagnaceae</taxon>
        <taxon>Sphagnum</taxon>
    </lineage>
</organism>
<evidence type="ECO:0000259" key="7">
    <source>
        <dbReference type="PROSITE" id="PS51184"/>
    </source>
</evidence>
<evidence type="ECO:0000256" key="5">
    <source>
        <dbReference type="SAM" id="MobiDB-lite"/>
    </source>
</evidence>
<evidence type="ECO:0000256" key="2">
    <source>
        <dbReference type="ARBA" id="ARBA00023002"/>
    </source>
</evidence>
<dbReference type="EMBL" id="OZ023706">
    <property type="protein sequence ID" value="CAK9876441.1"/>
    <property type="molecule type" value="Genomic_DNA"/>
</dbReference>
<gene>
    <name evidence="8" type="ORF">CSSPJE1EN2_LOCUS18609</name>
</gene>
<dbReference type="InterPro" id="IPR003888">
    <property type="entry name" value="FYrich_N"/>
</dbReference>
<evidence type="ECO:0000313" key="9">
    <source>
        <dbReference type="Proteomes" id="UP001497522"/>
    </source>
</evidence>
<comment type="subcellular location">
    <subcellularLocation>
        <location evidence="1">Nucleus</location>
    </subcellularLocation>
</comment>
<name>A0ABP1BLD7_9BRYO</name>
<evidence type="ECO:0000259" key="6">
    <source>
        <dbReference type="PROSITE" id="PS51183"/>
    </source>
</evidence>
<dbReference type="PANTHER" id="PTHR10694:SF113">
    <property type="entry name" value="PROTEIN JUMONJI"/>
    <property type="match status" value="1"/>
</dbReference>
<keyword evidence="3" id="KW-0408">Iron</keyword>
<feature type="region of interest" description="Disordered" evidence="5">
    <location>
        <begin position="346"/>
        <end position="367"/>
    </location>
</feature>
<protein>
    <submittedName>
        <fullName evidence="8">Uncharacterized protein</fullName>
    </submittedName>
</protein>
<dbReference type="Pfam" id="PF02928">
    <property type="entry name" value="zf-C5HC2"/>
    <property type="match status" value="1"/>
</dbReference>
<keyword evidence="9" id="KW-1185">Reference proteome</keyword>
<dbReference type="SMART" id="SM00558">
    <property type="entry name" value="JmjC"/>
    <property type="match status" value="1"/>
</dbReference>
<dbReference type="PROSITE" id="PS51543">
    <property type="entry name" value="FYRC"/>
    <property type="match status" value="1"/>
</dbReference>
<feature type="region of interest" description="Disordered" evidence="5">
    <location>
        <begin position="262"/>
        <end position="321"/>
    </location>
</feature>
<reference evidence="8" key="1">
    <citation type="submission" date="2024-03" db="EMBL/GenBank/DDBJ databases">
        <authorList>
            <consortium name="ELIXIR-Norway"/>
            <consortium name="Elixir Norway"/>
        </authorList>
    </citation>
    <scope>NUCLEOTIDE SEQUENCE</scope>
</reference>
<dbReference type="InterPro" id="IPR004198">
    <property type="entry name" value="Znf_C5HC2"/>
</dbReference>
<keyword evidence="4" id="KW-0539">Nucleus</keyword>
<dbReference type="Pfam" id="PF05964">
    <property type="entry name" value="FYRN"/>
    <property type="match status" value="1"/>
</dbReference>
<dbReference type="Pfam" id="PF05965">
    <property type="entry name" value="FYRC"/>
    <property type="match status" value="1"/>
</dbReference>
<evidence type="ECO:0000256" key="4">
    <source>
        <dbReference type="ARBA" id="ARBA00023242"/>
    </source>
</evidence>
<dbReference type="Pfam" id="PF02373">
    <property type="entry name" value="JmjC"/>
    <property type="match status" value="1"/>
</dbReference>
<proteinExistence type="predicted"/>
<feature type="domain" description="JmjN" evidence="6">
    <location>
        <begin position="193"/>
        <end position="234"/>
    </location>
</feature>
<dbReference type="InterPro" id="IPR003347">
    <property type="entry name" value="JmjC_dom"/>
</dbReference>
<feature type="compositionally biased region" description="Acidic residues" evidence="5">
    <location>
        <begin position="68"/>
        <end position="78"/>
    </location>
</feature>
<dbReference type="SMART" id="SM00541">
    <property type="entry name" value="FYRN"/>
    <property type="match status" value="1"/>
</dbReference>
<dbReference type="PROSITE" id="PS51184">
    <property type="entry name" value="JMJC"/>
    <property type="match status" value="1"/>
</dbReference>
<feature type="region of interest" description="Disordered" evidence="5">
    <location>
        <begin position="66"/>
        <end position="128"/>
    </location>
</feature>
<accession>A0ABP1BLD7</accession>
<feature type="domain" description="JmjC" evidence="7">
    <location>
        <begin position="421"/>
        <end position="587"/>
    </location>
</feature>
<dbReference type="SMART" id="SM00542">
    <property type="entry name" value="FYRC"/>
    <property type="match status" value="1"/>
</dbReference>
<keyword evidence="2" id="KW-0560">Oxidoreductase</keyword>
<feature type="compositionally biased region" description="Polar residues" evidence="5">
    <location>
        <begin position="294"/>
        <end position="304"/>
    </location>
</feature>
<dbReference type="SUPFAM" id="SSF51197">
    <property type="entry name" value="Clavaminate synthase-like"/>
    <property type="match status" value="1"/>
</dbReference>